<dbReference type="InterPro" id="IPR050434">
    <property type="entry name" value="Glycosyl_hydrlase_28"/>
</dbReference>
<comment type="similarity">
    <text evidence="2 15">Belongs to the glycosyl hydrolase 28 family.</text>
</comment>
<evidence type="ECO:0000256" key="2">
    <source>
        <dbReference type="ARBA" id="ARBA00008834"/>
    </source>
</evidence>
<evidence type="ECO:0000256" key="9">
    <source>
        <dbReference type="ARBA" id="ARBA00023180"/>
    </source>
</evidence>
<dbReference type="EMBL" id="WNWS01000022">
    <property type="protein sequence ID" value="KAE9987091.1"/>
    <property type="molecule type" value="Genomic_DNA"/>
</dbReference>
<dbReference type="InterPro" id="IPR006626">
    <property type="entry name" value="PbH1"/>
</dbReference>
<keyword evidence="10 15" id="KW-0326">Glycosidase</keyword>
<evidence type="ECO:0000256" key="3">
    <source>
        <dbReference type="ARBA" id="ARBA00012736"/>
    </source>
</evidence>
<protein>
    <recommendedName>
        <fullName evidence="3">endo-polygalacturonase</fullName>
        <ecNumber evidence="3">3.2.1.15</ecNumber>
    </recommendedName>
</protein>
<keyword evidence="11" id="KW-0961">Cell wall biogenesis/degradation</keyword>
<evidence type="ECO:0000256" key="13">
    <source>
        <dbReference type="ARBA" id="ARBA00037707"/>
    </source>
</evidence>
<evidence type="ECO:0000256" key="10">
    <source>
        <dbReference type="ARBA" id="ARBA00023295"/>
    </source>
</evidence>
<dbReference type="InterPro" id="IPR012334">
    <property type="entry name" value="Pectin_lyas_fold"/>
</dbReference>
<gene>
    <name evidence="17" type="ORF">EG328_003873</name>
</gene>
<keyword evidence="4" id="KW-0964">Secreted</keyword>
<comment type="subcellular location">
    <subcellularLocation>
        <location evidence="1">Secreted</location>
    </subcellularLocation>
</comment>
<evidence type="ECO:0000313" key="17">
    <source>
        <dbReference type="EMBL" id="KAE9987091.1"/>
    </source>
</evidence>
<dbReference type="InterPro" id="IPR011050">
    <property type="entry name" value="Pectin_lyase_fold/virulence"/>
</dbReference>
<evidence type="ECO:0000256" key="11">
    <source>
        <dbReference type="ARBA" id="ARBA00023316"/>
    </source>
</evidence>
<dbReference type="Pfam" id="PF00295">
    <property type="entry name" value="Glyco_hydro_28"/>
    <property type="match status" value="1"/>
</dbReference>
<dbReference type="EC" id="3.2.1.15" evidence="3"/>
<feature type="signal peptide" evidence="16">
    <location>
        <begin position="1"/>
        <end position="17"/>
    </location>
</feature>
<accession>A0A8H3VEM9</accession>
<evidence type="ECO:0000256" key="5">
    <source>
        <dbReference type="ARBA" id="ARBA00022729"/>
    </source>
</evidence>
<dbReference type="PANTHER" id="PTHR31884">
    <property type="entry name" value="POLYGALACTURONASE"/>
    <property type="match status" value="1"/>
</dbReference>
<evidence type="ECO:0000256" key="12">
    <source>
        <dbReference type="ARBA" id="ARBA00034074"/>
    </source>
</evidence>
<evidence type="ECO:0000256" key="8">
    <source>
        <dbReference type="ARBA" id="ARBA00023157"/>
    </source>
</evidence>
<dbReference type="SUPFAM" id="SSF51126">
    <property type="entry name" value="Pectin lyase-like"/>
    <property type="match status" value="1"/>
</dbReference>
<evidence type="ECO:0000256" key="1">
    <source>
        <dbReference type="ARBA" id="ARBA00004613"/>
    </source>
</evidence>
<dbReference type="PANTHER" id="PTHR31884:SF9">
    <property type="entry name" value="ENDOPOLYGALACTURONASE D-RELATED"/>
    <property type="match status" value="1"/>
</dbReference>
<keyword evidence="9" id="KW-0325">Glycoprotein</keyword>
<dbReference type="GO" id="GO:0045490">
    <property type="term" value="P:pectin catabolic process"/>
    <property type="evidence" value="ECO:0007669"/>
    <property type="project" value="TreeGrafter"/>
</dbReference>
<evidence type="ECO:0000256" key="7">
    <source>
        <dbReference type="ARBA" id="ARBA00022801"/>
    </source>
</evidence>
<dbReference type="GO" id="GO:0004650">
    <property type="term" value="F:polygalacturonase activity"/>
    <property type="evidence" value="ECO:0007669"/>
    <property type="project" value="UniProtKB-EC"/>
</dbReference>
<proteinExistence type="inferred from homology"/>
<evidence type="ECO:0000256" key="4">
    <source>
        <dbReference type="ARBA" id="ARBA00022525"/>
    </source>
</evidence>
<organism evidence="17 18">
    <name type="scientific">Venturia inaequalis</name>
    <name type="common">Apple scab fungus</name>
    <dbReference type="NCBI Taxonomy" id="5025"/>
    <lineage>
        <taxon>Eukaryota</taxon>
        <taxon>Fungi</taxon>
        <taxon>Dikarya</taxon>
        <taxon>Ascomycota</taxon>
        <taxon>Pezizomycotina</taxon>
        <taxon>Dothideomycetes</taxon>
        <taxon>Pleosporomycetidae</taxon>
        <taxon>Venturiales</taxon>
        <taxon>Venturiaceae</taxon>
        <taxon>Venturia</taxon>
    </lineage>
</organism>
<keyword evidence="8" id="KW-1015">Disulfide bond</keyword>
<comment type="catalytic activity">
    <reaction evidence="12">
        <text>(1,4-alpha-D-galacturonosyl)n+m + H2O = (1,4-alpha-D-galacturonosyl)n + (1,4-alpha-D-galacturonosyl)m.</text>
        <dbReference type="EC" id="3.2.1.15"/>
    </reaction>
</comment>
<feature type="active site" evidence="14">
    <location>
        <position position="260"/>
    </location>
</feature>
<dbReference type="Gene3D" id="2.160.20.10">
    <property type="entry name" value="Single-stranded right-handed beta-helix, Pectin lyase-like"/>
    <property type="match status" value="1"/>
</dbReference>
<dbReference type="AlphaFoldDB" id="A0A8H3VEM9"/>
<dbReference type="Proteomes" id="UP000447873">
    <property type="component" value="Unassembled WGS sequence"/>
</dbReference>
<evidence type="ECO:0000313" key="18">
    <source>
        <dbReference type="Proteomes" id="UP000447873"/>
    </source>
</evidence>
<keyword evidence="5 16" id="KW-0732">Signal</keyword>
<comment type="caution">
    <text evidence="17">The sequence shown here is derived from an EMBL/GenBank/DDBJ whole genome shotgun (WGS) entry which is preliminary data.</text>
</comment>
<evidence type="ECO:0000256" key="16">
    <source>
        <dbReference type="SAM" id="SignalP"/>
    </source>
</evidence>
<dbReference type="InterPro" id="IPR000743">
    <property type="entry name" value="Glyco_hydro_28"/>
</dbReference>
<feature type="chain" id="PRO_5034995127" description="endo-polygalacturonase" evidence="16">
    <location>
        <begin position="18"/>
        <end position="317"/>
    </location>
</feature>
<evidence type="ECO:0000256" key="6">
    <source>
        <dbReference type="ARBA" id="ARBA00022737"/>
    </source>
</evidence>
<keyword evidence="6" id="KW-0677">Repeat</keyword>
<dbReference type="PROSITE" id="PS00502">
    <property type="entry name" value="POLYGALACTURONASE"/>
    <property type="match status" value="1"/>
</dbReference>
<dbReference type="SMART" id="SM00710">
    <property type="entry name" value="PbH1"/>
    <property type="match status" value="4"/>
</dbReference>
<dbReference type="GO" id="GO:0071555">
    <property type="term" value="P:cell wall organization"/>
    <property type="evidence" value="ECO:0007669"/>
    <property type="project" value="UniProtKB-KW"/>
</dbReference>
<dbReference type="GO" id="GO:0005576">
    <property type="term" value="C:extracellular region"/>
    <property type="evidence" value="ECO:0007669"/>
    <property type="project" value="UniProtKB-SubCell"/>
</dbReference>
<comment type="function">
    <text evidence="13">Involved in maceration and soft-rotting of plant tissue. Hydrolyzes the 1,4-alpha glycosidic bonds of de-esterified pectate in the smooth region of the plant cell wall.</text>
</comment>
<sequence>MKPLLLLPILGVSASTAFRGVTNVAPQDCPLTVTNFDDVQAAVSSSCRSIILDSITIPAKQFLDLKKLKDNTVVTFNGTTTLEYYALKSKNEQSQSPIQIGGRYITINSAPDALIEGNGAEWWDGFGSNDPNCAKDKVPAICQEGKPARIYKPNFLIKISKLDHSTITGLTIKNYPVHGITVSNTRNLTISEILLDNSAGSAPNERSTPLAAAHNTDGFGLANSTMVTLTNSTVINQDDCVAITSGRKYMVSRMVCVGGHGLAIGSVGGKGDDDPYKNQVEDVVFKDCELRDQTNGIRIKTNAGKTGLVRKTNEVLR</sequence>
<reference evidence="17 18" key="1">
    <citation type="submission" date="2018-12" db="EMBL/GenBank/DDBJ databases">
        <title>Venturia inaequalis Genome Resource.</title>
        <authorList>
            <person name="Lichtner F.J."/>
        </authorList>
    </citation>
    <scope>NUCLEOTIDE SEQUENCE [LARGE SCALE GENOMIC DNA]</scope>
    <source>
        <strain evidence="17 18">120213</strain>
    </source>
</reference>
<keyword evidence="7 15" id="KW-0378">Hydrolase</keyword>
<name>A0A8H3VEM9_VENIN</name>
<evidence type="ECO:0000256" key="14">
    <source>
        <dbReference type="PROSITE-ProRule" id="PRU10052"/>
    </source>
</evidence>
<evidence type="ECO:0000256" key="15">
    <source>
        <dbReference type="RuleBase" id="RU361169"/>
    </source>
</evidence>